<keyword evidence="2" id="KW-1003">Cell membrane</keyword>
<keyword evidence="4 6" id="KW-1133">Transmembrane helix</keyword>
<evidence type="ECO:0000313" key="7">
    <source>
        <dbReference type="EMBL" id="KGH45441.1"/>
    </source>
</evidence>
<evidence type="ECO:0000256" key="6">
    <source>
        <dbReference type="SAM" id="Phobius"/>
    </source>
</evidence>
<proteinExistence type="predicted"/>
<comment type="subcellular location">
    <subcellularLocation>
        <location evidence="1">Cell membrane</location>
        <topology evidence="1">Multi-pass membrane protein</topology>
    </subcellularLocation>
</comment>
<organism evidence="7 8">
    <name type="scientific">Modestobacter caceresii</name>
    <dbReference type="NCBI Taxonomy" id="1522368"/>
    <lineage>
        <taxon>Bacteria</taxon>
        <taxon>Bacillati</taxon>
        <taxon>Actinomycetota</taxon>
        <taxon>Actinomycetes</taxon>
        <taxon>Geodermatophilales</taxon>
        <taxon>Geodermatophilaceae</taxon>
        <taxon>Modestobacter</taxon>
    </lineage>
</organism>
<accession>A0A098Y6W7</accession>
<keyword evidence="8" id="KW-1185">Reference proteome</keyword>
<dbReference type="AlphaFoldDB" id="A0A098Y6W7"/>
<comment type="caution">
    <text evidence="7">The sequence shown here is derived from an EMBL/GenBank/DDBJ whole genome shotgun (WGS) entry which is preliminary data.</text>
</comment>
<evidence type="ECO:0000256" key="2">
    <source>
        <dbReference type="ARBA" id="ARBA00022475"/>
    </source>
</evidence>
<feature type="transmembrane region" description="Helical" evidence="6">
    <location>
        <begin position="29"/>
        <end position="48"/>
    </location>
</feature>
<keyword evidence="5 6" id="KW-0472">Membrane</keyword>
<reference evidence="7 8" key="1">
    <citation type="submission" date="2014-07" db="EMBL/GenBank/DDBJ databases">
        <title>Biosystematic studies on Modestobacter strains isolated from extreme hyper-arid desert soil and from historic building.</title>
        <authorList>
            <person name="Bukarasam K."/>
            <person name="Bull A."/>
            <person name="Girard G."/>
            <person name="van Wezel G."/>
            <person name="Goodfellow M."/>
        </authorList>
    </citation>
    <scope>NUCLEOTIDE SEQUENCE [LARGE SCALE GENOMIC DNA]</scope>
    <source>
        <strain evidence="7 8">KNN45-2b</strain>
    </source>
</reference>
<dbReference type="Proteomes" id="UP000029713">
    <property type="component" value="Unassembled WGS sequence"/>
</dbReference>
<dbReference type="Pfam" id="PF09678">
    <property type="entry name" value="Caa3_CtaG"/>
    <property type="match status" value="1"/>
</dbReference>
<dbReference type="OrthoDB" id="5024156at2"/>
<gene>
    <name evidence="7" type="ORF">IN07_17250</name>
</gene>
<protein>
    <submittedName>
        <fullName evidence="7">Cytochrome C oxidase</fullName>
    </submittedName>
</protein>
<evidence type="ECO:0000256" key="3">
    <source>
        <dbReference type="ARBA" id="ARBA00022692"/>
    </source>
</evidence>
<dbReference type="EMBL" id="JPMX01000077">
    <property type="protein sequence ID" value="KGH45441.1"/>
    <property type="molecule type" value="Genomic_DNA"/>
</dbReference>
<feature type="transmembrane region" description="Helical" evidence="6">
    <location>
        <begin position="167"/>
        <end position="185"/>
    </location>
</feature>
<feature type="transmembrane region" description="Helical" evidence="6">
    <location>
        <begin position="136"/>
        <end position="158"/>
    </location>
</feature>
<feature type="transmembrane region" description="Helical" evidence="6">
    <location>
        <begin position="55"/>
        <end position="74"/>
    </location>
</feature>
<evidence type="ECO:0000256" key="1">
    <source>
        <dbReference type="ARBA" id="ARBA00004651"/>
    </source>
</evidence>
<dbReference type="GO" id="GO:0005886">
    <property type="term" value="C:plasma membrane"/>
    <property type="evidence" value="ECO:0007669"/>
    <property type="project" value="UniProtKB-SubCell"/>
</dbReference>
<keyword evidence="3 6" id="KW-0812">Transmembrane</keyword>
<feature type="transmembrane region" description="Helical" evidence="6">
    <location>
        <begin position="205"/>
        <end position="222"/>
    </location>
</feature>
<dbReference type="InterPro" id="IPR019108">
    <property type="entry name" value="Caa3_assmbl_CtaG-rel"/>
</dbReference>
<evidence type="ECO:0000256" key="5">
    <source>
        <dbReference type="ARBA" id="ARBA00023136"/>
    </source>
</evidence>
<name>A0A098Y6W7_9ACTN</name>
<dbReference type="STRING" id="1522368.IN07_17250"/>
<sequence>MWTLVLVPAALYLAGVARSRSPWPVGRTAAWLAGLGCLAVALTGPLAATHGDLRAHMAAHLLLGMVAPVLLVLARPSTLLLRALPAPAARRVSRGLRTAPVRVLTDPFVATGLNAAGLWLLYGTGLLTAMLHSPGLHLLVSVHVLLTGWLATAAVLALDPIGHRRGVVARAVALAAGAAAHDVLAKALYAAPPAGVTGAEAGAQLMYHGGTVVHVLVAALLWRQWYRSRATVRDAERAALPTPA</sequence>
<evidence type="ECO:0000256" key="4">
    <source>
        <dbReference type="ARBA" id="ARBA00022989"/>
    </source>
</evidence>
<evidence type="ECO:0000313" key="8">
    <source>
        <dbReference type="Proteomes" id="UP000029713"/>
    </source>
</evidence>